<dbReference type="Gene3D" id="1.20.120.450">
    <property type="entry name" value="dinb family like domain"/>
    <property type="match status" value="1"/>
</dbReference>
<name>A0AAU7ZER3_9BACT</name>
<reference evidence="2" key="1">
    <citation type="submission" date="2023-08" db="EMBL/GenBank/DDBJ databases">
        <authorList>
            <person name="Messyasz A."/>
            <person name="Mannisto M.K."/>
            <person name="Kerkhof L.J."/>
            <person name="Haggblom M."/>
        </authorList>
    </citation>
    <scope>NUCLEOTIDE SEQUENCE</scope>
    <source>
        <strain evidence="2">M8UP23</strain>
    </source>
</reference>
<feature type="domain" description="DinB-like" evidence="1">
    <location>
        <begin position="12"/>
        <end position="168"/>
    </location>
</feature>
<dbReference type="InterPro" id="IPR024775">
    <property type="entry name" value="DinB-like"/>
</dbReference>
<dbReference type="KEGG" id="temp:RBB75_01660"/>
<sequence>MEERERRVVLEQLSSSEVRLLKLVSGLTEAQWSFRESPERWSIADNIEHLIVFEGFIRSAIAKTLEAVAEPEKKAEVGAKEPLVLGLAAGRSNKLIAREVVRPTGRWTDKAELVLELQKTRAITVAFAEETAADLRDHFFPHISFGDLDCYQWLVVLSQHSLRHAFQIEEIKADAAFPASAD</sequence>
<protein>
    <submittedName>
        <fullName evidence="2">DinB family protein</fullName>
    </submittedName>
</protein>
<dbReference type="InterPro" id="IPR034660">
    <property type="entry name" value="DinB/YfiT-like"/>
</dbReference>
<gene>
    <name evidence="2" type="ORF">RBB75_01660</name>
</gene>
<reference evidence="2" key="2">
    <citation type="journal article" date="2024" name="Environ. Microbiol.">
        <title>Genome analysis and description of Tunturibacter gen. nov. expands the diversity of Terriglobia in tundra soils.</title>
        <authorList>
            <person name="Messyasz A."/>
            <person name="Mannisto M.K."/>
            <person name="Kerkhof L.J."/>
            <person name="Haggblom M.M."/>
        </authorList>
    </citation>
    <scope>NUCLEOTIDE SEQUENCE</scope>
    <source>
        <strain evidence="2">M8UP23</strain>
    </source>
</reference>
<evidence type="ECO:0000259" key="1">
    <source>
        <dbReference type="Pfam" id="PF12867"/>
    </source>
</evidence>
<dbReference type="Pfam" id="PF12867">
    <property type="entry name" value="DinB_2"/>
    <property type="match status" value="1"/>
</dbReference>
<organism evidence="2">
    <name type="scientific">Tunturiibacter empetritectus</name>
    <dbReference type="NCBI Taxonomy" id="3069691"/>
    <lineage>
        <taxon>Bacteria</taxon>
        <taxon>Pseudomonadati</taxon>
        <taxon>Acidobacteriota</taxon>
        <taxon>Terriglobia</taxon>
        <taxon>Terriglobales</taxon>
        <taxon>Acidobacteriaceae</taxon>
        <taxon>Tunturiibacter</taxon>
    </lineage>
</organism>
<accession>A0AAU7ZER3</accession>
<dbReference type="SUPFAM" id="SSF109854">
    <property type="entry name" value="DinB/YfiT-like putative metalloenzymes"/>
    <property type="match status" value="1"/>
</dbReference>
<evidence type="ECO:0000313" key="2">
    <source>
        <dbReference type="EMBL" id="XCB27042.1"/>
    </source>
</evidence>
<dbReference type="EMBL" id="CP132932">
    <property type="protein sequence ID" value="XCB27042.1"/>
    <property type="molecule type" value="Genomic_DNA"/>
</dbReference>
<proteinExistence type="predicted"/>
<dbReference type="AlphaFoldDB" id="A0AAU7ZER3"/>
<dbReference type="RefSeq" id="WP_353069315.1">
    <property type="nucleotide sequence ID" value="NZ_CP132932.1"/>
</dbReference>